<dbReference type="AlphaFoldDB" id="A0A1I6GT53"/>
<keyword evidence="3" id="KW-1185">Reference proteome</keyword>
<dbReference type="GO" id="GO:0043565">
    <property type="term" value="F:sequence-specific DNA binding"/>
    <property type="evidence" value="ECO:0007669"/>
    <property type="project" value="TreeGrafter"/>
</dbReference>
<feature type="domain" description="Transposase IS200-like" evidence="1">
    <location>
        <begin position="8"/>
        <end position="134"/>
    </location>
</feature>
<dbReference type="EMBL" id="FOYU01000001">
    <property type="protein sequence ID" value="SFR45358.1"/>
    <property type="molecule type" value="Genomic_DNA"/>
</dbReference>
<dbReference type="GO" id="GO:0006313">
    <property type="term" value="P:DNA transposition"/>
    <property type="evidence" value="ECO:0007669"/>
    <property type="project" value="InterPro"/>
</dbReference>
<organism evidence="2 3">
    <name type="scientific">Pseudidiomarina maritima</name>
    <dbReference type="NCBI Taxonomy" id="519453"/>
    <lineage>
        <taxon>Bacteria</taxon>
        <taxon>Pseudomonadati</taxon>
        <taxon>Pseudomonadota</taxon>
        <taxon>Gammaproteobacteria</taxon>
        <taxon>Alteromonadales</taxon>
        <taxon>Idiomarinaceae</taxon>
        <taxon>Pseudidiomarina</taxon>
    </lineage>
</organism>
<dbReference type="GO" id="GO:0004803">
    <property type="term" value="F:transposase activity"/>
    <property type="evidence" value="ECO:0007669"/>
    <property type="project" value="InterPro"/>
</dbReference>
<name>A0A1I6GT53_9GAMM</name>
<dbReference type="InterPro" id="IPR036515">
    <property type="entry name" value="Transposase_17_sf"/>
</dbReference>
<dbReference type="Proteomes" id="UP000199424">
    <property type="component" value="Unassembled WGS sequence"/>
</dbReference>
<evidence type="ECO:0000313" key="2">
    <source>
        <dbReference type="EMBL" id="SFR45358.1"/>
    </source>
</evidence>
<proteinExistence type="predicted"/>
<accession>A0A1I6GT53</accession>
<evidence type="ECO:0000313" key="3">
    <source>
        <dbReference type="Proteomes" id="UP000199424"/>
    </source>
</evidence>
<dbReference type="InterPro" id="IPR052715">
    <property type="entry name" value="RAYT_transposase"/>
</dbReference>
<dbReference type="SMART" id="SM01321">
    <property type="entry name" value="Y1_Tnp"/>
    <property type="match status" value="1"/>
</dbReference>
<protein>
    <submittedName>
        <fullName evidence="2">Putative transposase</fullName>
    </submittedName>
</protein>
<dbReference type="PANTHER" id="PTHR36966">
    <property type="entry name" value="REP-ASSOCIATED TYROSINE TRANSPOSASE"/>
    <property type="match status" value="1"/>
</dbReference>
<dbReference type="PANTHER" id="PTHR36966:SF1">
    <property type="entry name" value="REP-ASSOCIATED TYROSINE TRANSPOSASE"/>
    <property type="match status" value="1"/>
</dbReference>
<dbReference type="Pfam" id="PF01797">
    <property type="entry name" value="Y1_Tnp"/>
    <property type="match status" value="1"/>
</dbReference>
<evidence type="ECO:0000259" key="1">
    <source>
        <dbReference type="SMART" id="SM01321"/>
    </source>
</evidence>
<sequence>MRNVRRFFERGYYFFTVCTYRRQPVLTRPDVIAALRNAVRETMKTHPFEIEAWTVMPDHIHCVLIIKDDFVPLRWGKIKALTTKALPEFSSKSRRNAKNTEARQAHGYGKLWQHSYWEHEIRDEREYMMYILYCCFNPVKHGYVKNACDWPYSTLNRYLSEGRYPDDWKYITPAWLDDNFSDYQEP</sequence>
<reference evidence="3" key="1">
    <citation type="submission" date="2016-10" db="EMBL/GenBank/DDBJ databases">
        <authorList>
            <person name="Varghese N."/>
            <person name="Submissions S."/>
        </authorList>
    </citation>
    <scope>NUCLEOTIDE SEQUENCE [LARGE SCALE GENOMIC DNA]</scope>
    <source>
        <strain evidence="3">CGMCC 1.7285</strain>
    </source>
</reference>
<dbReference type="SUPFAM" id="SSF143422">
    <property type="entry name" value="Transposase IS200-like"/>
    <property type="match status" value="1"/>
</dbReference>
<dbReference type="InterPro" id="IPR002686">
    <property type="entry name" value="Transposase_17"/>
</dbReference>
<gene>
    <name evidence="2" type="ORF">SAMN04488070_1181</name>
</gene>
<dbReference type="RefSeq" id="WP_092856261.1">
    <property type="nucleotide sequence ID" value="NZ_FOYU01000001.1"/>
</dbReference>
<dbReference type="NCBIfam" id="NF047646">
    <property type="entry name" value="REP_Tyr_transpos"/>
    <property type="match status" value="1"/>
</dbReference>
<dbReference type="Gene3D" id="3.30.70.1290">
    <property type="entry name" value="Transposase IS200-like"/>
    <property type="match status" value="1"/>
</dbReference>